<name>A0A8A1LSX0_AJEC8</name>
<dbReference type="Proteomes" id="UP000663419">
    <property type="component" value="Chromosome 4"/>
</dbReference>
<proteinExistence type="predicted"/>
<protein>
    <submittedName>
        <fullName evidence="1">Uncharacterized protein</fullName>
    </submittedName>
</protein>
<evidence type="ECO:0000313" key="2">
    <source>
        <dbReference type="Proteomes" id="UP000663419"/>
    </source>
</evidence>
<dbReference type="VEuPathDB" id="FungiDB:I7I53_03413"/>
<accession>A0A8A1LSX0</accession>
<sequence length="65" mass="7494">MKTITISTMLCPLLHINGFPPSRKLGFPMTWCMHVEHVLYMSHVQVHVLGSETRIELMQNKDGEE</sequence>
<evidence type="ECO:0000313" key="1">
    <source>
        <dbReference type="EMBL" id="QSS55514.1"/>
    </source>
</evidence>
<dbReference type="EMBL" id="CP069105">
    <property type="protein sequence ID" value="QSS55514.1"/>
    <property type="molecule type" value="Genomic_DNA"/>
</dbReference>
<dbReference type="AlphaFoldDB" id="A0A8A1LSX0"/>
<reference evidence="1" key="1">
    <citation type="submission" date="2021-01" db="EMBL/GenBank/DDBJ databases">
        <title>Chromosome-level genome assembly of a human fungal pathogen reveals clustering of transcriptionally co-regulated genes.</title>
        <authorList>
            <person name="Voorhies M."/>
            <person name="Cohen S."/>
            <person name="Shea T.P."/>
            <person name="Petrus S."/>
            <person name="Munoz J.F."/>
            <person name="Poplawski S."/>
            <person name="Goldman W.E."/>
            <person name="Michael T."/>
            <person name="Cuomo C.A."/>
            <person name="Sil A."/>
            <person name="Beyhan S."/>
        </authorList>
    </citation>
    <scope>NUCLEOTIDE SEQUENCE</scope>
    <source>
        <strain evidence="1">H88</strain>
    </source>
</reference>
<gene>
    <name evidence="1" type="ORF">I7I53_03413</name>
</gene>
<organism evidence="1 2">
    <name type="scientific">Ajellomyces capsulatus (strain H88)</name>
    <name type="common">Darling's disease fungus</name>
    <name type="synonym">Histoplasma capsulatum</name>
    <dbReference type="NCBI Taxonomy" id="544711"/>
    <lineage>
        <taxon>Eukaryota</taxon>
        <taxon>Fungi</taxon>
        <taxon>Dikarya</taxon>
        <taxon>Ascomycota</taxon>
        <taxon>Pezizomycotina</taxon>
        <taxon>Eurotiomycetes</taxon>
        <taxon>Eurotiomycetidae</taxon>
        <taxon>Onygenales</taxon>
        <taxon>Ajellomycetaceae</taxon>
        <taxon>Histoplasma</taxon>
    </lineage>
</organism>